<dbReference type="NCBIfam" id="NF002019">
    <property type="entry name" value="PRK00823.1-4"/>
    <property type="match status" value="1"/>
</dbReference>
<dbReference type="GO" id="GO:0008124">
    <property type="term" value="F:4-alpha-hydroxytetrahydrobiopterin dehydratase activity"/>
    <property type="evidence" value="ECO:0007669"/>
    <property type="project" value="UniProtKB-UniRule"/>
</dbReference>
<dbReference type="CDD" id="cd00913">
    <property type="entry name" value="PCD_DCoH_subfamily_a"/>
    <property type="match status" value="1"/>
</dbReference>
<accession>A0A1H7H3A6</accession>
<gene>
    <name evidence="5" type="ORF">SAMN05216387_101460</name>
</gene>
<dbReference type="HAMAP" id="MF_00434">
    <property type="entry name" value="Pterin_4_alpha"/>
    <property type="match status" value="1"/>
</dbReference>
<sequence>MNNAVDDLTMKTCRPCEGGTPPLSSSEITELMQQLDGWEFLEARIGKDYHFKNYYQTMAFVNAIAWISHREDHHPDLMVGYNKCRVEYTTHAIGGLSENDFICAAKIDTLFTI</sequence>
<dbReference type="EC" id="4.2.1.96" evidence="4"/>
<evidence type="ECO:0000256" key="2">
    <source>
        <dbReference type="ARBA" id="ARBA00006472"/>
    </source>
</evidence>
<organism evidence="5 6">
    <name type="scientific">Nitrosovibrio tenuis</name>
    <dbReference type="NCBI Taxonomy" id="1233"/>
    <lineage>
        <taxon>Bacteria</taxon>
        <taxon>Pseudomonadati</taxon>
        <taxon>Pseudomonadota</taxon>
        <taxon>Betaproteobacteria</taxon>
        <taxon>Nitrosomonadales</taxon>
        <taxon>Nitrosomonadaceae</taxon>
        <taxon>Nitrosovibrio</taxon>
    </lineage>
</organism>
<dbReference type="InterPro" id="IPR001533">
    <property type="entry name" value="Pterin_deHydtase"/>
</dbReference>
<evidence type="ECO:0000256" key="3">
    <source>
        <dbReference type="ARBA" id="ARBA00023239"/>
    </source>
</evidence>
<dbReference type="RefSeq" id="WP_090826627.1">
    <property type="nucleotide sequence ID" value="NZ_FOBH01000001.1"/>
</dbReference>
<dbReference type="NCBIfam" id="NF002017">
    <property type="entry name" value="PRK00823.1-2"/>
    <property type="match status" value="1"/>
</dbReference>
<evidence type="ECO:0000256" key="4">
    <source>
        <dbReference type="HAMAP-Rule" id="MF_00434"/>
    </source>
</evidence>
<dbReference type="Proteomes" id="UP000198620">
    <property type="component" value="Unassembled WGS sequence"/>
</dbReference>
<keyword evidence="3 4" id="KW-0456">Lyase</keyword>
<dbReference type="PANTHER" id="PTHR12599:SF0">
    <property type="entry name" value="PTERIN-4-ALPHA-CARBINOLAMINE DEHYDRATASE"/>
    <property type="match status" value="1"/>
</dbReference>
<dbReference type="EMBL" id="FOBH01000001">
    <property type="protein sequence ID" value="SEK44779.1"/>
    <property type="molecule type" value="Genomic_DNA"/>
</dbReference>
<dbReference type="Gene3D" id="3.30.1360.20">
    <property type="entry name" value="Transcriptional coactivator/pterin dehydratase"/>
    <property type="match status" value="1"/>
</dbReference>
<dbReference type="GO" id="GO:0006729">
    <property type="term" value="P:tetrahydrobiopterin biosynthetic process"/>
    <property type="evidence" value="ECO:0007669"/>
    <property type="project" value="InterPro"/>
</dbReference>
<evidence type="ECO:0000313" key="5">
    <source>
        <dbReference type="EMBL" id="SEK44779.1"/>
    </source>
</evidence>
<comment type="similarity">
    <text evidence="2 4">Belongs to the pterin-4-alpha-carbinolamine dehydratase family.</text>
</comment>
<dbReference type="STRING" id="1233.SAMN05216387_101460"/>
<proteinExistence type="inferred from homology"/>
<dbReference type="PANTHER" id="PTHR12599">
    <property type="entry name" value="PTERIN-4-ALPHA-CARBINOLAMINE DEHYDRATASE"/>
    <property type="match status" value="1"/>
</dbReference>
<keyword evidence="6" id="KW-1185">Reference proteome</keyword>
<reference evidence="5 6" key="1">
    <citation type="submission" date="2016-10" db="EMBL/GenBank/DDBJ databases">
        <authorList>
            <person name="de Groot N.N."/>
        </authorList>
    </citation>
    <scope>NUCLEOTIDE SEQUENCE [LARGE SCALE GENOMIC DNA]</scope>
    <source>
        <strain evidence="5 6">Nv1</strain>
    </source>
</reference>
<dbReference type="Pfam" id="PF01329">
    <property type="entry name" value="Pterin_4a"/>
    <property type="match status" value="1"/>
</dbReference>
<dbReference type="OrthoDB" id="9794987at2"/>
<dbReference type="SUPFAM" id="SSF55248">
    <property type="entry name" value="PCD-like"/>
    <property type="match status" value="1"/>
</dbReference>
<comment type="catalytic activity">
    <reaction evidence="1 4">
        <text>(4aS,6R)-4a-hydroxy-L-erythro-5,6,7,8-tetrahydrobiopterin = (6R)-L-erythro-6,7-dihydrobiopterin + H2O</text>
        <dbReference type="Rhea" id="RHEA:11920"/>
        <dbReference type="ChEBI" id="CHEBI:15377"/>
        <dbReference type="ChEBI" id="CHEBI:15642"/>
        <dbReference type="ChEBI" id="CHEBI:43120"/>
        <dbReference type="EC" id="4.2.1.96"/>
    </reaction>
</comment>
<evidence type="ECO:0000256" key="1">
    <source>
        <dbReference type="ARBA" id="ARBA00001554"/>
    </source>
</evidence>
<protein>
    <recommendedName>
        <fullName evidence="4">Putative pterin-4-alpha-carbinolamine dehydratase</fullName>
        <shortName evidence="4">PHS</shortName>
        <ecNumber evidence="4">4.2.1.96</ecNumber>
    </recommendedName>
    <alternativeName>
        <fullName evidence="4">4-alpha-hydroxy-tetrahydropterin dehydratase</fullName>
    </alternativeName>
    <alternativeName>
        <fullName evidence="4">Pterin carbinolamine dehydratase</fullName>
        <shortName evidence="4">PCD</shortName>
    </alternativeName>
</protein>
<evidence type="ECO:0000313" key="6">
    <source>
        <dbReference type="Proteomes" id="UP000198620"/>
    </source>
</evidence>
<name>A0A1H7H3A6_9PROT</name>
<dbReference type="InterPro" id="IPR036428">
    <property type="entry name" value="PCD_sf"/>
</dbReference>
<dbReference type="AlphaFoldDB" id="A0A1H7H3A6"/>